<keyword evidence="2" id="KW-0255">Endonuclease</keyword>
<dbReference type="Pfam" id="PF04471">
    <property type="entry name" value="Mrr_cat"/>
    <property type="match status" value="1"/>
</dbReference>
<gene>
    <name evidence="2" type="ORF">EHYA_07369</name>
</gene>
<comment type="caution">
    <text evidence="2">The sequence shown here is derived from an EMBL/GenBank/DDBJ whole genome shotgun (WGS) entry which is preliminary data.</text>
</comment>
<dbReference type="AlphaFoldDB" id="A0A401YYF7"/>
<dbReference type="Proteomes" id="UP000286931">
    <property type="component" value="Unassembled WGS sequence"/>
</dbReference>
<dbReference type="InterPro" id="IPR011856">
    <property type="entry name" value="tRNA_endonuc-like_dom_sf"/>
</dbReference>
<keyword evidence="2" id="KW-0540">Nuclease</keyword>
<dbReference type="InterPro" id="IPR052906">
    <property type="entry name" value="Type_IV_Methyl-Rstrct_Enzyme"/>
</dbReference>
<keyword evidence="2" id="KW-0378">Hydrolase</keyword>
<dbReference type="InterPro" id="IPR007560">
    <property type="entry name" value="Restrct_endonuc_IV_Mrr"/>
</dbReference>
<organism evidence="2 3">
    <name type="scientific">Embleya hyalina</name>
    <dbReference type="NCBI Taxonomy" id="516124"/>
    <lineage>
        <taxon>Bacteria</taxon>
        <taxon>Bacillati</taxon>
        <taxon>Actinomycetota</taxon>
        <taxon>Actinomycetes</taxon>
        <taxon>Kitasatosporales</taxon>
        <taxon>Streptomycetaceae</taxon>
        <taxon>Embleya</taxon>
    </lineage>
</organism>
<name>A0A401YYF7_9ACTN</name>
<dbReference type="PANTHER" id="PTHR30015">
    <property type="entry name" value="MRR RESTRICTION SYSTEM PROTEIN"/>
    <property type="match status" value="1"/>
</dbReference>
<dbReference type="InterPro" id="IPR011335">
    <property type="entry name" value="Restrct_endonuc-II-like"/>
</dbReference>
<dbReference type="GO" id="GO:0009307">
    <property type="term" value="P:DNA restriction-modification system"/>
    <property type="evidence" value="ECO:0007669"/>
    <property type="project" value="InterPro"/>
</dbReference>
<evidence type="ECO:0000313" key="3">
    <source>
        <dbReference type="Proteomes" id="UP000286931"/>
    </source>
</evidence>
<evidence type="ECO:0000259" key="1">
    <source>
        <dbReference type="Pfam" id="PF04471"/>
    </source>
</evidence>
<reference evidence="2 3" key="1">
    <citation type="submission" date="2018-12" db="EMBL/GenBank/DDBJ databases">
        <title>Draft genome sequence of Embleya hyalina NBRC 13850T.</title>
        <authorList>
            <person name="Komaki H."/>
            <person name="Hosoyama A."/>
            <person name="Kimura A."/>
            <person name="Ichikawa N."/>
            <person name="Tamura T."/>
        </authorList>
    </citation>
    <scope>NUCLEOTIDE SEQUENCE [LARGE SCALE GENOMIC DNA]</scope>
    <source>
        <strain evidence="2 3">NBRC 13850</strain>
    </source>
</reference>
<keyword evidence="3" id="KW-1185">Reference proteome</keyword>
<feature type="domain" description="Restriction endonuclease type IV Mrr" evidence="1">
    <location>
        <begin position="199"/>
        <end position="312"/>
    </location>
</feature>
<dbReference type="GO" id="GO:0003677">
    <property type="term" value="F:DNA binding"/>
    <property type="evidence" value="ECO:0007669"/>
    <property type="project" value="InterPro"/>
</dbReference>
<dbReference type="EMBL" id="BIFH01000034">
    <property type="protein sequence ID" value="GCD99647.1"/>
    <property type="molecule type" value="Genomic_DNA"/>
</dbReference>
<evidence type="ECO:0000313" key="2">
    <source>
        <dbReference type="EMBL" id="GCD99647.1"/>
    </source>
</evidence>
<dbReference type="GO" id="GO:0015666">
    <property type="term" value="F:restriction endodeoxyribonuclease activity"/>
    <property type="evidence" value="ECO:0007669"/>
    <property type="project" value="TreeGrafter"/>
</dbReference>
<dbReference type="Gene3D" id="3.40.1350.10">
    <property type="match status" value="1"/>
</dbReference>
<dbReference type="SUPFAM" id="SSF52980">
    <property type="entry name" value="Restriction endonuclease-like"/>
    <property type="match status" value="1"/>
</dbReference>
<dbReference type="PANTHER" id="PTHR30015:SF6">
    <property type="entry name" value="SLL1429 PROTEIN"/>
    <property type="match status" value="1"/>
</dbReference>
<proteinExistence type="predicted"/>
<dbReference type="RefSeq" id="WP_246127131.1">
    <property type="nucleotide sequence ID" value="NZ_BIFH01000034.1"/>
</dbReference>
<protein>
    <submittedName>
        <fullName evidence="2">Restriction endonuclease</fullName>
    </submittedName>
</protein>
<accession>A0A401YYF7</accession>
<sequence>MIIDSKAAVVPPRYENRDLRTWMGDRIGKAAPDDLIAAWLLVSESAFVRAIHGHLDQHVARLRHEHSEILRRLEHDGTDGDGTSFTQQWRATSRAWARLLETELRAARTRTDEARHVWSRLTEDFGVDPVSLFDGATPRSGATAVVEEGPALYQAYERAERRLARRRTEYHDAMHELALAEDLRMTRVHKGEVVALADIDRMSHHEFEHLAAVLMRRDGYRVERAGGGPGDLGADIVATDPDGRIVVIQCKHTRRQASVGSPELQRLNGTARPVHGAETVIALTNGSFSRPAVAFARNQHIHLMPRDELRRWASHGEPLDTILGRK</sequence>